<proteinExistence type="predicted"/>
<reference evidence="1 2" key="1">
    <citation type="submission" date="2018-04" db="EMBL/GenBank/DDBJ databases">
        <title>Novel Campyloabacter and Helicobacter Species and Strains.</title>
        <authorList>
            <person name="Mannion A.J."/>
            <person name="Shen Z."/>
            <person name="Fox J.G."/>
        </authorList>
    </citation>
    <scope>NUCLEOTIDE SEQUENCE [LARGE SCALE GENOMIC DNA]</scope>
    <source>
        <strain evidence="1 2">MIT 98-6070</strain>
    </source>
</reference>
<sequence length="61" mass="6696">MYGEIIVSSAESKNNRFSPYGKILCPYRAGLSSCRGLYARNISIKPTRSSRPIISSKGELA</sequence>
<organism evidence="1 2">
    <name type="scientific">Helicobacter marmotae</name>
    <dbReference type="NCBI Taxonomy" id="152490"/>
    <lineage>
        <taxon>Bacteria</taxon>
        <taxon>Pseudomonadati</taxon>
        <taxon>Campylobacterota</taxon>
        <taxon>Epsilonproteobacteria</taxon>
        <taxon>Campylobacterales</taxon>
        <taxon>Helicobacteraceae</taxon>
        <taxon>Helicobacter</taxon>
    </lineage>
</organism>
<protein>
    <submittedName>
        <fullName evidence="1">Uncharacterized protein</fullName>
    </submittedName>
</protein>
<dbReference type="AlphaFoldDB" id="A0A3D8I3D1"/>
<evidence type="ECO:0000313" key="2">
    <source>
        <dbReference type="Proteomes" id="UP000256599"/>
    </source>
</evidence>
<dbReference type="EMBL" id="NXLR01000016">
    <property type="protein sequence ID" value="RDU59234.1"/>
    <property type="molecule type" value="Genomic_DNA"/>
</dbReference>
<gene>
    <name evidence="1" type="ORF">CQA63_07705</name>
</gene>
<accession>A0A3D8I3D1</accession>
<evidence type="ECO:0000313" key="1">
    <source>
        <dbReference type="EMBL" id="RDU59234.1"/>
    </source>
</evidence>
<keyword evidence="2" id="KW-1185">Reference proteome</keyword>
<comment type="caution">
    <text evidence="1">The sequence shown here is derived from an EMBL/GenBank/DDBJ whole genome shotgun (WGS) entry which is preliminary data.</text>
</comment>
<name>A0A3D8I3D1_9HELI</name>
<dbReference type="Proteomes" id="UP000256599">
    <property type="component" value="Unassembled WGS sequence"/>
</dbReference>